<protein>
    <submittedName>
        <fullName evidence="2">SET domain-containing protein-lysine N-methyltransferase</fullName>
    </submittedName>
</protein>
<comment type="caution">
    <text evidence="2">The sequence shown here is derived from an EMBL/GenBank/DDBJ whole genome shotgun (WGS) entry which is preliminary data.</text>
</comment>
<gene>
    <name evidence="2" type="ORF">PMG71_15560</name>
</gene>
<dbReference type="EMBL" id="JAQOSP010000101">
    <property type="protein sequence ID" value="MDJ1170850.1"/>
    <property type="molecule type" value="Genomic_DNA"/>
</dbReference>
<dbReference type="InterPro" id="IPR046341">
    <property type="entry name" value="SET_dom_sf"/>
</dbReference>
<accession>A0ABT7AVA2</accession>
<dbReference type="InterPro" id="IPR001214">
    <property type="entry name" value="SET_dom"/>
</dbReference>
<feature type="domain" description="SET" evidence="1">
    <location>
        <begin position="1"/>
        <end position="116"/>
    </location>
</feature>
<organism evidence="2 3">
    <name type="scientific">Roseofilum acuticapitatum BLCC-M154</name>
    <dbReference type="NCBI Taxonomy" id="3022444"/>
    <lineage>
        <taxon>Bacteria</taxon>
        <taxon>Bacillati</taxon>
        <taxon>Cyanobacteriota</taxon>
        <taxon>Cyanophyceae</taxon>
        <taxon>Desertifilales</taxon>
        <taxon>Desertifilaceae</taxon>
        <taxon>Roseofilum</taxon>
        <taxon>Roseofilum acuticapitatum</taxon>
    </lineage>
</organism>
<dbReference type="PIRSF" id="PIRSF022536">
    <property type="entry name" value="A612L_SET"/>
    <property type="match status" value="1"/>
</dbReference>
<dbReference type="Proteomes" id="UP001235303">
    <property type="component" value="Unassembled WGS sequence"/>
</dbReference>
<sequence length="123" mass="14084">MIEIQLFPEKGRGVVATQLIPKGTVIEKAPVVDFPAKERSLLDSTKVFKYYFVIPSEYEKGKEVRAYLVFGLASFCNHSESPNTHMNWVEEETGLWAHLIASEEIQPGDECLMFYTNIDQYSF</sequence>
<dbReference type="RefSeq" id="WP_283754605.1">
    <property type="nucleotide sequence ID" value="NZ_JAQOSP010000101.1"/>
</dbReference>
<dbReference type="InterPro" id="IPR009207">
    <property type="entry name" value="SET7_MeTrfase"/>
</dbReference>
<dbReference type="PROSITE" id="PS50280">
    <property type="entry name" value="SET"/>
    <property type="match status" value="1"/>
</dbReference>
<name>A0ABT7AVA2_9CYAN</name>
<evidence type="ECO:0000313" key="2">
    <source>
        <dbReference type="EMBL" id="MDJ1170850.1"/>
    </source>
</evidence>
<evidence type="ECO:0000259" key="1">
    <source>
        <dbReference type="PROSITE" id="PS50280"/>
    </source>
</evidence>
<evidence type="ECO:0000313" key="3">
    <source>
        <dbReference type="Proteomes" id="UP001235303"/>
    </source>
</evidence>
<dbReference type="SUPFAM" id="SSF82199">
    <property type="entry name" value="SET domain"/>
    <property type="match status" value="1"/>
</dbReference>
<keyword evidence="3" id="KW-1185">Reference proteome</keyword>
<dbReference type="SMART" id="SM00317">
    <property type="entry name" value="SET"/>
    <property type="match status" value="1"/>
</dbReference>
<dbReference type="Pfam" id="PF00856">
    <property type="entry name" value="SET"/>
    <property type="match status" value="1"/>
</dbReference>
<reference evidence="2 3" key="1">
    <citation type="submission" date="2023-01" db="EMBL/GenBank/DDBJ databases">
        <title>Novel diversity within Roseofilum (Cyanobacteria; Desertifilaceae) from marine benthic mats with descriptions of four novel species.</title>
        <authorList>
            <person name="Wang Y."/>
            <person name="Berthold D.E."/>
            <person name="Hu J."/>
            <person name="Lefler F.W."/>
            <person name="Laughinghouse H.D. IV."/>
        </authorList>
    </citation>
    <scope>NUCLEOTIDE SEQUENCE [LARGE SCALE GENOMIC DNA]</scope>
    <source>
        <strain evidence="2 3">BLCC-M154</strain>
    </source>
</reference>
<proteinExistence type="predicted"/>
<dbReference type="Gene3D" id="2.170.270.10">
    <property type="entry name" value="SET domain"/>
    <property type="match status" value="1"/>
</dbReference>